<dbReference type="InterPro" id="IPR016167">
    <property type="entry name" value="FAD-bd_PCMH_sub1"/>
</dbReference>
<comment type="cofactor">
    <cofactor evidence="1">
        <name>FAD</name>
        <dbReference type="ChEBI" id="CHEBI:57692"/>
    </cofactor>
</comment>
<sequence>MGVAKLEQDLAFFQSILGNSGVITDADALVPFNRDWQKKYEGKSSVALRPRSTEQVSEVLRYCSSRRLAVVPQGGNTGLVGGSVPVFDEVVLSTAAMNKVLEFDEVSGTLVAQAGCVLAALDEHVGSKGFMMPLDLGAKGSCQIGGNVSTNAGGLRLVRYGSLHGSVLGLEVVLPEPLLPPPPSRGGPHGSGSSNGCSGGSACAAAGSATDARVLDLLRTLRKDNTGYDLKQLFIGAEGTLGVVTAVAIQCAPRPASVQLALLACPTFAAACTTLRAARRMLGEVLSAVEFLDSACSDLATAHLDGVRNPLLPHDAAAAVAGLGEAGDTGGAGAARGRQGGEEGLVAGGVGDDRQFYMVVETHGSNAEHDTQKMERFLEHVMAEGCVTDGTLAASETQAKAIWRLREGIAEALARRGAVYKYDVSLPTTVMYDLVEVLRQRLAAAGFGPEEAGVQVVGYGHIGDGNLHLNISAPRYDDDLLHQIEPYVYEFVRQHNGSISAEHGIGLMKAGALPYSKGPVAIELMRRIKETVDPQGILNPYKGGDG</sequence>
<dbReference type="InterPro" id="IPR006094">
    <property type="entry name" value="Oxid_FAD_bind_N"/>
</dbReference>
<feature type="domain" description="FAD-binding PCMH-type" evidence="7">
    <location>
        <begin position="40"/>
        <end position="254"/>
    </location>
</feature>
<dbReference type="Gene3D" id="3.30.70.2190">
    <property type="match status" value="1"/>
</dbReference>
<evidence type="ECO:0000313" key="8">
    <source>
        <dbReference type="EMBL" id="KAG2445426.1"/>
    </source>
</evidence>
<dbReference type="GO" id="GO:0051990">
    <property type="term" value="F:(R)-2-hydroxyglutarate dehydrogenase activity"/>
    <property type="evidence" value="ECO:0007669"/>
    <property type="project" value="UniProtKB-EC"/>
</dbReference>
<evidence type="ECO:0000256" key="1">
    <source>
        <dbReference type="ARBA" id="ARBA00001974"/>
    </source>
</evidence>
<keyword evidence="5" id="KW-0560">Oxidoreductase</keyword>
<accession>A0A835WDS8</accession>
<comment type="caution">
    <text evidence="8">The sequence shown here is derived from an EMBL/GenBank/DDBJ whole genome shotgun (WGS) entry which is preliminary data.</text>
</comment>
<proteinExistence type="inferred from homology"/>
<dbReference type="EMBL" id="JAEHOC010000001">
    <property type="protein sequence ID" value="KAG2445426.1"/>
    <property type="molecule type" value="Genomic_DNA"/>
</dbReference>
<dbReference type="InterPro" id="IPR004113">
    <property type="entry name" value="FAD-bd_oxidored_4_C"/>
</dbReference>
<dbReference type="InterPro" id="IPR016169">
    <property type="entry name" value="FAD-bd_PCMH_sub2"/>
</dbReference>
<name>A0A835WDS8_CHLIN</name>
<dbReference type="Gene3D" id="1.10.45.10">
    <property type="entry name" value="Vanillyl-alcohol Oxidase, Chain A, domain 4"/>
    <property type="match status" value="1"/>
</dbReference>
<dbReference type="Gene3D" id="3.30.70.2740">
    <property type="match status" value="1"/>
</dbReference>
<comment type="catalytic activity">
    <reaction evidence="6">
        <text>(R)-2-hydroxyglutarate + A = 2-oxoglutarate + AH2</text>
        <dbReference type="Rhea" id="RHEA:38295"/>
        <dbReference type="ChEBI" id="CHEBI:13193"/>
        <dbReference type="ChEBI" id="CHEBI:15801"/>
        <dbReference type="ChEBI" id="CHEBI:16810"/>
        <dbReference type="ChEBI" id="CHEBI:17499"/>
        <dbReference type="EC" id="1.1.99.39"/>
    </reaction>
</comment>
<dbReference type="SUPFAM" id="SSF55103">
    <property type="entry name" value="FAD-linked oxidases, C-terminal domain"/>
    <property type="match status" value="1"/>
</dbReference>
<dbReference type="FunFam" id="3.30.70.2740:FF:000002">
    <property type="entry name" value="D-2-hydroxyglutarate dehydrogenase mitochondrial"/>
    <property type="match status" value="1"/>
</dbReference>
<dbReference type="GO" id="GO:0071949">
    <property type="term" value="F:FAD binding"/>
    <property type="evidence" value="ECO:0007669"/>
    <property type="project" value="InterPro"/>
</dbReference>
<evidence type="ECO:0000256" key="3">
    <source>
        <dbReference type="ARBA" id="ARBA00022630"/>
    </source>
</evidence>
<dbReference type="FunFam" id="1.10.45.10:FF:000001">
    <property type="entry name" value="D-lactate dehydrogenase mitochondrial"/>
    <property type="match status" value="1"/>
</dbReference>
<keyword evidence="4" id="KW-0274">FAD</keyword>
<dbReference type="Gene3D" id="3.30.43.10">
    <property type="entry name" value="Uridine Diphospho-n-acetylenolpyruvylglucosamine Reductase, domain 2"/>
    <property type="match status" value="1"/>
</dbReference>
<dbReference type="PANTHER" id="PTHR43716">
    <property type="entry name" value="D-2-HYDROXYGLUTARATE DEHYDROGENASE, MITOCHONDRIAL"/>
    <property type="match status" value="1"/>
</dbReference>
<dbReference type="InterPro" id="IPR051264">
    <property type="entry name" value="FAD-oxidored/transferase_4"/>
</dbReference>
<dbReference type="Gene3D" id="3.30.465.10">
    <property type="match status" value="1"/>
</dbReference>
<dbReference type="PANTHER" id="PTHR43716:SF1">
    <property type="entry name" value="D-2-HYDROXYGLUTARATE DEHYDROGENASE, MITOCHONDRIAL"/>
    <property type="match status" value="1"/>
</dbReference>
<dbReference type="Pfam" id="PF02913">
    <property type="entry name" value="FAD-oxidase_C"/>
    <property type="match status" value="1"/>
</dbReference>
<dbReference type="AlphaFoldDB" id="A0A835WDS8"/>
<dbReference type="InterPro" id="IPR016166">
    <property type="entry name" value="FAD-bd_PCMH"/>
</dbReference>
<dbReference type="InterPro" id="IPR016171">
    <property type="entry name" value="Vanillyl_alc_oxidase_C-sub2"/>
</dbReference>
<protein>
    <recommendedName>
        <fullName evidence="7">FAD-binding PCMH-type domain-containing protein</fullName>
    </recommendedName>
</protein>
<dbReference type="Proteomes" id="UP000650467">
    <property type="component" value="Unassembled WGS sequence"/>
</dbReference>
<dbReference type="FunFam" id="3.30.43.10:FF:000002">
    <property type="entry name" value="D-2-hydroxyglutarate dehydrogenase, mitochondrial"/>
    <property type="match status" value="1"/>
</dbReference>
<evidence type="ECO:0000313" key="9">
    <source>
        <dbReference type="Proteomes" id="UP000650467"/>
    </source>
</evidence>
<dbReference type="InterPro" id="IPR016164">
    <property type="entry name" value="FAD-linked_Oxase-like_C"/>
</dbReference>
<dbReference type="GO" id="GO:0005739">
    <property type="term" value="C:mitochondrion"/>
    <property type="evidence" value="ECO:0007669"/>
    <property type="project" value="TreeGrafter"/>
</dbReference>
<dbReference type="OrthoDB" id="5332616at2759"/>
<evidence type="ECO:0000256" key="5">
    <source>
        <dbReference type="ARBA" id="ARBA00023002"/>
    </source>
</evidence>
<gene>
    <name evidence="8" type="ORF">HXX76_000047</name>
</gene>
<evidence type="ECO:0000256" key="2">
    <source>
        <dbReference type="ARBA" id="ARBA00008000"/>
    </source>
</evidence>
<reference evidence="8" key="1">
    <citation type="journal article" date="2020" name="bioRxiv">
        <title>Comparative genomics of Chlamydomonas.</title>
        <authorList>
            <person name="Craig R.J."/>
            <person name="Hasan A.R."/>
            <person name="Ness R.W."/>
            <person name="Keightley P.D."/>
        </authorList>
    </citation>
    <scope>NUCLEOTIDE SEQUENCE</scope>
    <source>
        <strain evidence="8">SAG 7.73</strain>
    </source>
</reference>
<evidence type="ECO:0000256" key="4">
    <source>
        <dbReference type="ARBA" id="ARBA00022827"/>
    </source>
</evidence>
<dbReference type="SUPFAM" id="SSF56176">
    <property type="entry name" value="FAD-binding/transporter-associated domain-like"/>
    <property type="match status" value="1"/>
</dbReference>
<dbReference type="Pfam" id="PF01565">
    <property type="entry name" value="FAD_binding_4"/>
    <property type="match status" value="1"/>
</dbReference>
<comment type="similarity">
    <text evidence="2">Belongs to the FAD-binding oxidoreductase/transferase type 4 family.</text>
</comment>
<keyword evidence="3" id="KW-0285">Flavoprotein</keyword>
<evidence type="ECO:0000256" key="6">
    <source>
        <dbReference type="ARBA" id="ARBA00051778"/>
    </source>
</evidence>
<evidence type="ECO:0000259" key="7">
    <source>
        <dbReference type="PROSITE" id="PS51387"/>
    </source>
</evidence>
<dbReference type="PROSITE" id="PS51387">
    <property type="entry name" value="FAD_PCMH"/>
    <property type="match status" value="1"/>
</dbReference>
<keyword evidence="9" id="KW-1185">Reference proteome</keyword>
<organism evidence="8 9">
    <name type="scientific">Chlamydomonas incerta</name>
    <dbReference type="NCBI Taxonomy" id="51695"/>
    <lineage>
        <taxon>Eukaryota</taxon>
        <taxon>Viridiplantae</taxon>
        <taxon>Chlorophyta</taxon>
        <taxon>core chlorophytes</taxon>
        <taxon>Chlorophyceae</taxon>
        <taxon>CS clade</taxon>
        <taxon>Chlamydomonadales</taxon>
        <taxon>Chlamydomonadaceae</taxon>
        <taxon>Chlamydomonas</taxon>
    </lineage>
</organism>
<dbReference type="InterPro" id="IPR036318">
    <property type="entry name" value="FAD-bd_PCMH-like_sf"/>
</dbReference>